<dbReference type="AlphaFoldDB" id="A0A804KQL8"/>
<dbReference type="InParanoid" id="A0A804KQL8"/>
<dbReference type="Proteomes" id="UP000012960">
    <property type="component" value="Unplaced"/>
</dbReference>
<reference evidence="2" key="1">
    <citation type="submission" date="2021-03" db="EMBL/GenBank/DDBJ databases">
        <authorList>
            <consortium name="Genoscope - CEA"/>
            <person name="William W."/>
        </authorList>
    </citation>
    <scope>NUCLEOTIDE SEQUENCE</scope>
    <source>
        <strain evidence="2">Doubled-haploid Pahang</strain>
    </source>
</reference>
<feature type="compositionally biased region" description="Basic and acidic residues" evidence="1">
    <location>
        <begin position="1"/>
        <end position="20"/>
    </location>
</feature>
<dbReference type="Gramene" id="Ma09_t30890.1">
    <property type="protein sequence ID" value="Ma09_p30890.1"/>
    <property type="gene ID" value="Ma09_g30890"/>
</dbReference>
<feature type="region of interest" description="Disordered" evidence="1">
    <location>
        <begin position="1"/>
        <end position="34"/>
    </location>
</feature>
<dbReference type="EnsemblPlants" id="Ma09_t30890.1">
    <property type="protein sequence ID" value="Ma09_p30890.1"/>
    <property type="gene ID" value="Ma09_g30890"/>
</dbReference>
<evidence type="ECO:0000313" key="4">
    <source>
        <dbReference type="Proteomes" id="UP000012960"/>
    </source>
</evidence>
<sequence>MKKGRGECERERERREEERVWSSNNRTANGWSGD</sequence>
<organism evidence="3 4">
    <name type="scientific">Musa acuminata subsp. malaccensis</name>
    <name type="common">Wild banana</name>
    <name type="synonym">Musa malaccensis</name>
    <dbReference type="NCBI Taxonomy" id="214687"/>
    <lineage>
        <taxon>Eukaryota</taxon>
        <taxon>Viridiplantae</taxon>
        <taxon>Streptophyta</taxon>
        <taxon>Embryophyta</taxon>
        <taxon>Tracheophyta</taxon>
        <taxon>Spermatophyta</taxon>
        <taxon>Magnoliopsida</taxon>
        <taxon>Liliopsida</taxon>
        <taxon>Zingiberales</taxon>
        <taxon>Musaceae</taxon>
        <taxon>Musa</taxon>
    </lineage>
</organism>
<evidence type="ECO:0000313" key="2">
    <source>
        <dbReference type="EMBL" id="CAG1836987.1"/>
    </source>
</evidence>
<keyword evidence="4" id="KW-1185">Reference proteome</keyword>
<dbReference type="EMBL" id="HG996474">
    <property type="protein sequence ID" value="CAG1836987.1"/>
    <property type="molecule type" value="Genomic_DNA"/>
</dbReference>
<gene>
    <name evidence="2" type="ORF">GSMUA_249560.1</name>
</gene>
<proteinExistence type="predicted"/>
<feature type="compositionally biased region" description="Polar residues" evidence="1">
    <location>
        <begin position="21"/>
        <end position="34"/>
    </location>
</feature>
<accession>A0A804KQL8</accession>
<evidence type="ECO:0000313" key="3">
    <source>
        <dbReference type="EnsemblPlants" id="Ma09_p30890.1"/>
    </source>
</evidence>
<protein>
    <submittedName>
        <fullName evidence="2">(wild Malaysian banana) hypothetical protein</fullName>
    </submittedName>
</protein>
<name>A0A804KQL8_MUSAM</name>
<evidence type="ECO:0000256" key="1">
    <source>
        <dbReference type="SAM" id="MobiDB-lite"/>
    </source>
</evidence>
<reference evidence="3" key="2">
    <citation type="submission" date="2021-05" db="UniProtKB">
        <authorList>
            <consortium name="EnsemblPlants"/>
        </authorList>
    </citation>
    <scope>IDENTIFICATION</scope>
    <source>
        <strain evidence="3">subsp. malaccensis</strain>
    </source>
</reference>